<dbReference type="GO" id="GO:0046872">
    <property type="term" value="F:metal ion binding"/>
    <property type="evidence" value="ECO:0007669"/>
    <property type="project" value="UniProtKB-KW"/>
</dbReference>
<evidence type="ECO:0000256" key="7">
    <source>
        <dbReference type="SAM" id="MobiDB-lite"/>
    </source>
</evidence>
<dbReference type="PRINTS" id="PR00690">
    <property type="entry name" value="ADHESNFAMILY"/>
</dbReference>
<reference evidence="9 10" key="1">
    <citation type="submission" date="2017-01" db="EMBL/GenBank/DDBJ databases">
        <title>Novel large sulfur bacteria in the metagenomes of groundwater-fed chemosynthetic microbial mats in the Lake Huron basin.</title>
        <authorList>
            <person name="Sharrar A.M."/>
            <person name="Flood B.E."/>
            <person name="Bailey J.V."/>
            <person name="Jones D.S."/>
            <person name="Biddanda B."/>
            <person name="Ruberg S.A."/>
            <person name="Marcus D.N."/>
            <person name="Dick G.J."/>
        </authorList>
    </citation>
    <scope>NUCLEOTIDE SEQUENCE [LARGE SCALE GENOMIC DNA]</scope>
    <source>
        <strain evidence="9">A7</strain>
    </source>
</reference>
<dbReference type="SUPFAM" id="SSF53807">
    <property type="entry name" value="Helical backbone' metal receptor"/>
    <property type="match status" value="1"/>
</dbReference>
<evidence type="ECO:0000313" key="9">
    <source>
        <dbReference type="EMBL" id="OQW90270.1"/>
    </source>
</evidence>
<accession>A0A1W9L006</accession>
<dbReference type="EMBL" id="MTEI01000001">
    <property type="protein sequence ID" value="OQW90270.1"/>
    <property type="molecule type" value="Genomic_DNA"/>
</dbReference>
<protein>
    <submittedName>
        <fullName evidence="9">Metal ABC transporter substrate-binding protein</fullName>
    </submittedName>
</protein>
<evidence type="ECO:0000256" key="4">
    <source>
        <dbReference type="ARBA" id="ARBA00022723"/>
    </source>
</evidence>
<dbReference type="Gene3D" id="3.40.50.1980">
    <property type="entry name" value="Nitrogenase molybdenum iron protein domain"/>
    <property type="match status" value="2"/>
</dbReference>
<comment type="similarity">
    <text evidence="2 6">Belongs to the bacterial solute-binding protein 9 family.</text>
</comment>
<dbReference type="GO" id="GO:0030313">
    <property type="term" value="C:cell envelope"/>
    <property type="evidence" value="ECO:0007669"/>
    <property type="project" value="UniProtKB-SubCell"/>
</dbReference>
<feature type="chain" id="PRO_5012981357" evidence="8">
    <location>
        <begin position="30"/>
        <end position="318"/>
    </location>
</feature>
<keyword evidence="5 8" id="KW-0732">Signal</keyword>
<proteinExistence type="inferred from homology"/>
<sequence>MTPSKRLALKVLTTGALAALSATSLLAQAQTTPPLPVVASFSILGDLVKVVGGERVQVSTLIGIDADAHAFEPSPADAKTILGARLLVLNGLHFEPWAKKLTQAAGYKGATLIASDGIKTRPSPKSRAVQHDDDHDDDHDHGDADPHAWQDPTQVMVYVKNIAKALAKLDPAGADSYKRNSEAYLKELQALDDFAKAAFAPVPAAQRKVITGHQAFNYLGARYQIQFLAAQGVSTQAEPSAKAVAQLIAQIRKDKIRAIFPENNSSTQLLAQVAQESGVKVGAKLYTGALSGPNAPGSTYLAMMRYNITQLAEGMKRN</sequence>
<feature type="region of interest" description="Disordered" evidence="7">
    <location>
        <begin position="117"/>
        <end position="150"/>
    </location>
</feature>
<keyword evidence="4" id="KW-0479">Metal-binding</keyword>
<evidence type="ECO:0000256" key="8">
    <source>
        <dbReference type="SAM" id="SignalP"/>
    </source>
</evidence>
<name>A0A1W9L006_9BURK</name>
<dbReference type="InterPro" id="IPR050492">
    <property type="entry name" value="Bact_metal-bind_prot9"/>
</dbReference>
<dbReference type="PRINTS" id="PR00691">
    <property type="entry name" value="ADHESINB"/>
</dbReference>
<dbReference type="InterPro" id="IPR006128">
    <property type="entry name" value="Lipoprotein_PsaA-like"/>
</dbReference>
<dbReference type="AlphaFoldDB" id="A0A1W9L006"/>
<evidence type="ECO:0000256" key="2">
    <source>
        <dbReference type="ARBA" id="ARBA00011028"/>
    </source>
</evidence>
<organism evidence="9 10">
    <name type="scientific">Rhodoferax ferrireducens</name>
    <dbReference type="NCBI Taxonomy" id="192843"/>
    <lineage>
        <taxon>Bacteria</taxon>
        <taxon>Pseudomonadati</taxon>
        <taxon>Pseudomonadota</taxon>
        <taxon>Betaproteobacteria</taxon>
        <taxon>Burkholderiales</taxon>
        <taxon>Comamonadaceae</taxon>
        <taxon>Rhodoferax</taxon>
    </lineage>
</organism>
<dbReference type="PANTHER" id="PTHR42953">
    <property type="entry name" value="HIGH-AFFINITY ZINC UPTAKE SYSTEM PROTEIN ZNUA-RELATED"/>
    <property type="match status" value="1"/>
</dbReference>
<feature type="compositionally biased region" description="Basic and acidic residues" evidence="7">
    <location>
        <begin position="129"/>
        <end position="148"/>
    </location>
</feature>
<evidence type="ECO:0000256" key="3">
    <source>
        <dbReference type="ARBA" id="ARBA00022448"/>
    </source>
</evidence>
<evidence type="ECO:0000256" key="1">
    <source>
        <dbReference type="ARBA" id="ARBA00004196"/>
    </source>
</evidence>
<comment type="subcellular location">
    <subcellularLocation>
        <location evidence="1">Cell envelope</location>
    </subcellularLocation>
</comment>
<evidence type="ECO:0000313" key="10">
    <source>
        <dbReference type="Proteomes" id="UP000192505"/>
    </source>
</evidence>
<dbReference type="GO" id="GO:0007155">
    <property type="term" value="P:cell adhesion"/>
    <property type="evidence" value="ECO:0007669"/>
    <property type="project" value="InterPro"/>
</dbReference>
<gene>
    <name evidence="9" type="ORF">BWK72_01100</name>
</gene>
<dbReference type="PANTHER" id="PTHR42953:SF1">
    <property type="entry name" value="METAL-BINDING PROTEIN HI_0362-RELATED"/>
    <property type="match status" value="1"/>
</dbReference>
<dbReference type="GO" id="GO:0030001">
    <property type="term" value="P:metal ion transport"/>
    <property type="evidence" value="ECO:0007669"/>
    <property type="project" value="InterPro"/>
</dbReference>
<dbReference type="Pfam" id="PF01297">
    <property type="entry name" value="ZnuA"/>
    <property type="match status" value="1"/>
</dbReference>
<keyword evidence="3 6" id="KW-0813">Transport</keyword>
<evidence type="ECO:0000256" key="6">
    <source>
        <dbReference type="RuleBase" id="RU003512"/>
    </source>
</evidence>
<feature type="signal peptide" evidence="8">
    <location>
        <begin position="1"/>
        <end position="29"/>
    </location>
</feature>
<comment type="caution">
    <text evidence="9">The sequence shown here is derived from an EMBL/GenBank/DDBJ whole genome shotgun (WGS) entry which is preliminary data.</text>
</comment>
<dbReference type="InterPro" id="IPR006127">
    <property type="entry name" value="ZnuA-like"/>
</dbReference>
<dbReference type="InterPro" id="IPR006129">
    <property type="entry name" value="AdhesinB"/>
</dbReference>
<dbReference type="Proteomes" id="UP000192505">
    <property type="component" value="Unassembled WGS sequence"/>
</dbReference>
<evidence type="ECO:0000256" key="5">
    <source>
        <dbReference type="ARBA" id="ARBA00022729"/>
    </source>
</evidence>